<dbReference type="Proteomes" id="UP001367676">
    <property type="component" value="Unassembled WGS sequence"/>
</dbReference>
<feature type="signal peptide" evidence="2">
    <location>
        <begin position="1"/>
        <end position="27"/>
    </location>
</feature>
<comment type="caution">
    <text evidence="3">The sequence shown here is derived from an EMBL/GenBank/DDBJ whole genome shotgun (WGS) entry which is preliminary data.</text>
</comment>
<keyword evidence="2" id="KW-0732">Signal</keyword>
<proteinExistence type="predicted"/>
<feature type="chain" id="PRO_5042855635" evidence="2">
    <location>
        <begin position="28"/>
        <end position="572"/>
    </location>
</feature>
<evidence type="ECO:0000313" key="4">
    <source>
        <dbReference type="Proteomes" id="UP001367676"/>
    </source>
</evidence>
<organism evidence="3 4">
    <name type="scientific">Parthenolecanium corni</name>
    <dbReference type="NCBI Taxonomy" id="536013"/>
    <lineage>
        <taxon>Eukaryota</taxon>
        <taxon>Metazoa</taxon>
        <taxon>Ecdysozoa</taxon>
        <taxon>Arthropoda</taxon>
        <taxon>Hexapoda</taxon>
        <taxon>Insecta</taxon>
        <taxon>Pterygota</taxon>
        <taxon>Neoptera</taxon>
        <taxon>Paraneoptera</taxon>
        <taxon>Hemiptera</taxon>
        <taxon>Sternorrhyncha</taxon>
        <taxon>Coccoidea</taxon>
        <taxon>Coccidae</taxon>
        <taxon>Parthenolecanium</taxon>
    </lineage>
</organism>
<protein>
    <submittedName>
        <fullName evidence="3">Uncharacterized protein</fullName>
    </submittedName>
</protein>
<accession>A0AAN9TRK3</accession>
<sequence length="572" mass="64146">MKSLLQRITPFLIALYLIIVLSGTTNADFEIISERKLVEKVVIDSVSTKGVESSTSSTAPSSKTEESKSDGICAAEESLKLAACQIFVENEVAFDFSWEEGSGALVCEPRRIVLSVLHQSNLAGDEGVVTYRCPRIVQSVVLAAEGYIYYVSQRWLDSPAVLYTQRNAFSPIHPFKAVARLDLQTLAGTRPRSYDKIENILGPISPSYEKGADTLADQAIRRIAIDELTHPYEKFLAYYSSINVCGMTRNEKLFVCKYFVFDRIDSADKLEMEVDAYLGSECRRRDTVLIQEDADVDVVHDFGHFAQFRCPPAAWYSQQQQQQEAAAASSASGSGSGGSLLKKYFDHAARLLSSHFAPASAFLLETRYQRVAATALVSGIDDENLARVRSLRRHSRVTKVEQPTRPQASYRPARQHDEYKPLQFMETNRDRVEQAILAMERMHAMSQPHERFAASYSAVDKIRLSDVRGRDKKLELCQSVFGHQVFGYKITSTTALKRHHYEFYVHRLDQQMKSDDKQIASIVCKTEEHTENLYAELIIAGGIANGGLLALVRDFKTETTFTPLAVLYPGVI</sequence>
<dbReference type="EMBL" id="JBBCAQ010000007">
    <property type="protein sequence ID" value="KAK7602921.1"/>
    <property type="molecule type" value="Genomic_DNA"/>
</dbReference>
<feature type="region of interest" description="Disordered" evidence="1">
    <location>
        <begin position="396"/>
        <end position="416"/>
    </location>
</feature>
<reference evidence="3 4" key="1">
    <citation type="submission" date="2024-03" db="EMBL/GenBank/DDBJ databases">
        <title>Adaptation during the transition from Ophiocordyceps entomopathogen to insect associate is accompanied by gene loss and intensified selection.</title>
        <authorList>
            <person name="Ward C.M."/>
            <person name="Onetto C.A."/>
            <person name="Borneman A.R."/>
        </authorList>
    </citation>
    <scope>NUCLEOTIDE SEQUENCE [LARGE SCALE GENOMIC DNA]</scope>
    <source>
        <strain evidence="3">AWRI1</strain>
        <tissue evidence="3">Single Adult Female</tissue>
    </source>
</reference>
<gene>
    <name evidence="3" type="ORF">V9T40_006895</name>
</gene>
<keyword evidence="4" id="KW-1185">Reference proteome</keyword>
<dbReference type="AlphaFoldDB" id="A0AAN9TRK3"/>
<evidence type="ECO:0000313" key="3">
    <source>
        <dbReference type="EMBL" id="KAK7602921.1"/>
    </source>
</evidence>
<evidence type="ECO:0000256" key="1">
    <source>
        <dbReference type="SAM" id="MobiDB-lite"/>
    </source>
</evidence>
<evidence type="ECO:0000256" key="2">
    <source>
        <dbReference type="SAM" id="SignalP"/>
    </source>
</evidence>
<name>A0AAN9TRK3_9HEMI</name>